<feature type="transmembrane region" description="Helical" evidence="6">
    <location>
        <begin position="145"/>
        <end position="165"/>
    </location>
</feature>
<proteinExistence type="predicted"/>
<keyword evidence="8" id="KW-1185">Reference proteome</keyword>
<gene>
    <name evidence="7" type="ORF">ACFSAS_10070</name>
</gene>
<dbReference type="Proteomes" id="UP001597092">
    <property type="component" value="Unassembled WGS sequence"/>
</dbReference>
<feature type="transmembrane region" description="Helical" evidence="6">
    <location>
        <begin position="211"/>
        <end position="228"/>
    </location>
</feature>
<dbReference type="PANTHER" id="PTHR30106">
    <property type="entry name" value="INNER MEMBRANE PROTEIN YEIH-RELATED"/>
    <property type="match status" value="1"/>
</dbReference>
<feature type="transmembrane region" description="Helical" evidence="6">
    <location>
        <begin position="62"/>
        <end position="81"/>
    </location>
</feature>
<dbReference type="EMBL" id="JBHUDP010000003">
    <property type="protein sequence ID" value="MFD1685955.1"/>
    <property type="molecule type" value="Genomic_DNA"/>
</dbReference>
<sequence>MRAIRRVGPGLLLLASLGGTARVVGNSTPLNPLVLAIVFGAAVGVTVGVPPWAAPGVDRHKLFLEIGIVLLGAQLTIAGLFSTGPVVVGLAVGVVLTGVLFVEFVGRRVGIASRTRSLLAAGASVCGVSAIIAVAGSIDGNEADISYAAGTVLLFDAVTLVAFPIAGTALGLPDRTFGIWAGLSLFSTGPTTAVGFAISETAGQWATVTKLVRNTLIGILAVGYAIRYSSGTGRTDAREIWYQFPKFLVGFLLVAVFVNLGTVDVAARTTIGRISDWLFALAFVGLGVELNPRRLRATGVRPLAVVLAQFLTVSLLALGAVRVLV</sequence>
<evidence type="ECO:0000256" key="5">
    <source>
        <dbReference type="ARBA" id="ARBA00023136"/>
    </source>
</evidence>
<feature type="transmembrane region" description="Helical" evidence="6">
    <location>
        <begin position="274"/>
        <end position="291"/>
    </location>
</feature>
<evidence type="ECO:0000256" key="6">
    <source>
        <dbReference type="SAM" id="Phobius"/>
    </source>
</evidence>
<organism evidence="7 8">
    <name type="scientific">Halobellus litoreus</name>
    <dbReference type="NCBI Taxonomy" id="755310"/>
    <lineage>
        <taxon>Archaea</taxon>
        <taxon>Methanobacteriati</taxon>
        <taxon>Methanobacteriota</taxon>
        <taxon>Stenosarchaea group</taxon>
        <taxon>Halobacteria</taxon>
        <taxon>Halobacteriales</taxon>
        <taxon>Haloferacaceae</taxon>
        <taxon>Halobellus</taxon>
    </lineage>
</organism>
<evidence type="ECO:0000313" key="7">
    <source>
        <dbReference type="EMBL" id="MFD1685955.1"/>
    </source>
</evidence>
<feature type="transmembrane region" description="Helical" evidence="6">
    <location>
        <begin position="303"/>
        <end position="324"/>
    </location>
</feature>
<evidence type="ECO:0000256" key="3">
    <source>
        <dbReference type="ARBA" id="ARBA00022692"/>
    </source>
</evidence>
<evidence type="ECO:0000256" key="1">
    <source>
        <dbReference type="ARBA" id="ARBA00004651"/>
    </source>
</evidence>
<accession>A0ABD6DYA2</accession>
<evidence type="ECO:0000256" key="2">
    <source>
        <dbReference type="ARBA" id="ARBA00022475"/>
    </source>
</evidence>
<dbReference type="Pfam" id="PF03601">
    <property type="entry name" value="Cons_hypoth698"/>
    <property type="match status" value="1"/>
</dbReference>
<feature type="transmembrane region" description="Helical" evidence="6">
    <location>
        <begin position="177"/>
        <end position="199"/>
    </location>
</feature>
<dbReference type="InterPro" id="IPR018383">
    <property type="entry name" value="UPF0324_pro"/>
</dbReference>
<dbReference type="AlphaFoldDB" id="A0ABD6DYA2"/>
<feature type="transmembrane region" description="Helical" evidence="6">
    <location>
        <begin position="240"/>
        <end position="262"/>
    </location>
</feature>
<protein>
    <submittedName>
        <fullName evidence="7">YeiH family protein</fullName>
    </submittedName>
</protein>
<comment type="caution">
    <text evidence="7">The sequence shown here is derived from an EMBL/GenBank/DDBJ whole genome shotgun (WGS) entry which is preliminary data.</text>
</comment>
<evidence type="ECO:0000256" key="4">
    <source>
        <dbReference type="ARBA" id="ARBA00022989"/>
    </source>
</evidence>
<feature type="transmembrane region" description="Helical" evidence="6">
    <location>
        <begin position="31"/>
        <end position="50"/>
    </location>
</feature>
<keyword evidence="5 6" id="KW-0472">Membrane</keyword>
<keyword evidence="4 6" id="KW-1133">Transmembrane helix</keyword>
<reference evidence="7 8" key="1">
    <citation type="journal article" date="2019" name="Int. J. Syst. Evol. Microbiol.">
        <title>The Global Catalogue of Microorganisms (GCM) 10K type strain sequencing project: providing services to taxonomists for standard genome sequencing and annotation.</title>
        <authorList>
            <consortium name="The Broad Institute Genomics Platform"/>
            <consortium name="The Broad Institute Genome Sequencing Center for Infectious Disease"/>
            <person name="Wu L."/>
            <person name="Ma J."/>
        </authorList>
    </citation>
    <scope>NUCLEOTIDE SEQUENCE [LARGE SCALE GENOMIC DNA]</scope>
    <source>
        <strain evidence="7 8">CGMCC 1.10387</strain>
    </source>
</reference>
<keyword evidence="2" id="KW-1003">Cell membrane</keyword>
<evidence type="ECO:0000313" key="8">
    <source>
        <dbReference type="Proteomes" id="UP001597092"/>
    </source>
</evidence>
<feature type="transmembrane region" description="Helical" evidence="6">
    <location>
        <begin position="87"/>
        <end position="106"/>
    </location>
</feature>
<dbReference type="PANTHER" id="PTHR30106:SF1">
    <property type="entry name" value="UPF0324 MEMBRANE PROTEIN FN0533"/>
    <property type="match status" value="1"/>
</dbReference>
<feature type="transmembrane region" description="Helical" evidence="6">
    <location>
        <begin position="118"/>
        <end position="139"/>
    </location>
</feature>
<dbReference type="GO" id="GO:0005886">
    <property type="term" value="C:plasma membrane"/>
    <property type="evidence" value="ECO:0007669"/>
    <property type="project" value="UniProtKB-SubCell"/>
</dbReference>
<name>A0ABD6DYA2_9EURY</name>
<comment type="subcellular location">
    <subcellularLocation>
        <location evidence="1">Cell membrane</location>
        <topology evidence="1">Multi-pass membrane protein</topology>
    </subcellularLocation>
</comment>
<dbReference type="RefSeq" id="WP_256308580.1">
    <property type="nucleotide sequence ID" value="NZ_JANHAW010000003.1"/>
</dbReference>
<keyword evidence="3 6" id="KW-0812">Transmembrane</keyword>